<accession>M7AKF6</accession>
<gene>
    <name evidence="1" type="ORF">UY3_17224</name>
</gene>
<name>M7AKF6_CHEMY</name>
<evidence type="ECO:0000313" key="1">
    <source>
        <dbReference type="EMBL" id="EMP25636.1"/>
    </source>
</evidence>
<reference evidence="2" key="1">
    <citation type="journal article" date="2013" name="Nat. Genet.">
        <title>The draft genomes of soft-shell turtle and green sea turtle yield insights into the development and evolution of the turtle-specific body plan.</title>
        <authorList>
            <person name="Wang Z."/>
            <person name="Pascual-Anaya J."/>
            <person name="Zadissa A."/>
            <person name="Li W."/>
            <person name="Niimura Y."/>
            <person name="Huang Z."/>
            <person name="Li C."/>
            <person name="White S."/>
            <person name="Xiong Z."/>
            <person name="Fang D."/>
            <person name="Wang B."/>
            <person name="Ming Y."/>
            <person name="Chen Y."/>
            <person name="Zheng Y."/>
            <person name="Kuraku S."/>
            <person name="Pignatelli M."/>
            <person name="Herrero J."/>
            <person name="Beal K."/>
            <person name="Nozawa M."/>
            <person name="Li Q."/>
            <person name="Wang J."/>
            <person name="Zhang H."/>
            <person name="Yu L."/>
            <person name="Shigenobu S."/>
            <person name="Wang J."/>
            <person name="Liu J."/>
            <person name="Flicek P."/>
            <person name="Searle S."/>
            <person name="Wang J."/>
            <person name="Kuratani S."/>
            <person name="Yin Y."/>
            <person name="Aken B."/>
            <person name="Zhang G."/>
            <person name="Irie N."/>
        </authorList>
    </citation>
    <scope>NUCLEOTIDE SEQUENCE [LARGE SCALE GENOMIC DNA]</scope>
</reference>
<proteinExistence type="predicted"/>
<evidence type="ECO:0000313" key="2">
    <source>
        <dbReference type="Proteomes" id="UP000031443"/>
    </source>
</evidence>
<dbReference type="Proteomes" id="UP000031443">
    <property type="component" value="Unassembled WGS sequence"/>
</dbReference>
<dbReference type="EMBL" id="KB587548">
    <property type="protein sequence ID" value="EMP25636.1"/>
    <property type="molecule type" value="Genomic_DNA"/>
</dbReference>
<organism evidence="1 2">
    <name type="scientific">Chelonia mydas</name>
    <name type="common">Green sea-turtle</name>
    <name type="synonym">Chelonia agassizi</name>
    <dbReference type="NCBI Taxonomy" id="8469"/>
    <lineage>
        <taxon>Eukaryota</taxon>
        <taxon>Metazoa</taxon>
        <taxon>Chordata</taxon>
        <taxon>Craniata</taxon>
        <taxon>Vertebrata</taxon>
        <taxon>Euteleostomi</taxon>
        <taxon>Archelosauria</taxon>
        <taxon>Testudinata</taxon>
        <taxon>Testudines</taxon>
        <taxon>Cryptodira</taxon>
        <taxon>Durocryptodira</taxon>
        <taxon>Americhelydia</taxon>
        <taxon>Chelonioidea</taxon>
        <taxon>Cheloniidae</taxon>
        <taxon>Chelonia</taxon>
    </lineage>
</organism>
<protein>
    <submittedName>
        <fullName evidence="1">Uncharacterized protein</fullName>
    </submittedName>
</protein>
<dbReference type="AlphaFoldDB" id="M7AKF6"/>
<keyword evidence="2" id="KW-1185">Reference proteome</keyword>
<sequence>MTDTETAVVVTQTVKDTMKMTGCRSCGMYMILEGVPEKSSVSMKCRLIQLMKEKIRGLEMQVESLVEFTRGFKRMMEQRHEEAEGKSSDLQMEAGPKRGDCWLEPPQPFYCKYPPFMVPQGLALQQGDIRRGGDQRSGHCRAGQYPKEDAIERGAMWVPNQQSRQRFSGQEGGSPGELIGTLKNHVQEEMPLRGKTTDLGSQPMATKLAPDSSLATLLLSHKKQPSSQGILNTEAKHI</sequence>